<name>A0A9D2MTH2_9FIRM</name>
<organism evidence="2 3">
    <name type="scientific">Candidatus Eisenbergiella merdigallinarum</name>
    <dbReference type="NCBI Taxonomy" id="2838552"/>
    <lineage>
        <taxon>Bacteria</taxon>
        <taxon>Bacillati</taxon>
        <taxon>Bacillota</taxon>
        <taxon>Clostridia</taxon>
        <taxon>Lachnospirales</taxon>
        <taxon>Lachnospiraceae</taxon>
        <taxon>Eisenbergiella</taxon>
    </lineage>
</organism>
<reference evidence="2" key="1">
    <citation type="journal article" date="2021" name="PeerJ">
        <title>Extensive microbial diversity within the chicken gut microbiome revealed by metagenomics and culture.</title>
        <authorList>
            <person name="Gilroy R."/>
            <person name="Ravi A."/>
            <person name="Getino M."/>
            <person name="Pursley I."/>
            <person name="Horton D.L."/>
            <person name="Alikhan N.F."/>
            <person name="Baker D."/>
            <person name="Gharbi K."/>
            <person name="Hall N."/>
            <person name="Watson M."/>
            <person name="Adriaenssens E.M."/>
            <person name="Foster-Nyarko E."/>
            <person name="Jarju S."/>
            <person name="Secka A."/>
            <person name="Antonio M."/>
            <person name="Oren A."/>
            <person name="Chaudhuri R.R."/>
            <person name="La Ragione R."/>
            <person name="Hildebrand F."/>
            <person name="Pallen M.J."/>
        </authorList>
    </citation>
    <scope>NUCLEOTIDE SEQUENCE</scope>
    <source>
        <strain evidence="2">USAMLcec3-2134</strain>
    </source>
</reference>
<gene>
    <name evidence="2" type="ORF">H9763_07745</name>
</gene>
<proteinExistence type="predicted"/>
<dbReference type="EMBL" id="DWXE01000026">
    <property type="protein sequence ID" value="HJB91345.1"/>
    <property type="molecule type" value="Genomic_DNA"/>
</dbReference>
<keyword evidence="2" id="KW-0808">Transferase</keyword>
<feature type="non-terminal residue" evidence="2">
    <location>
        <position position="471"/>
    </location>
</feature>
<accession>A0A9D2MTH2</accession>
<evidence type="ECO:0000259" key="1">
    <source>
        <dbReference type="Pfam" id="PF04230"/>
    </source>
</evidence>
<dbReference type="Pfam" id="PF04230">
    <property type="entry name" value="PS_pyruv_trans"/>
    <property type="match status" value="1"/>
</dbReference>
<dbReference type="Proteomes" id="UP000886883">
    <property type="component" value="Unassembled WGS sequence"/>
</dbReference>
<dbReference type="InterPro" id="IPR007345">
    <property type="entry name" value="Polysacch_pyruvyl_Trfase"/>
</dbReference>
<dbReference type="AlphaFoldDB" id="A0A9D2MTH2"/>
<feature type="domain" description="Polysaccharide pyruvyl transferase" evidence="1">
    <location>
        <begin position="190"/>
        <end position="467"/>
    </location>
</feature>
<evidence type="ECO:0000313" key="2">
    <source>
        <dbReference type="EMBL" id="HJB91345.1"/>
    </source>
</evidence>
<evidence type="ECO:0000313" key="3">
    <source>
        <dbReference type="Proteomes" id="UP000886883"/>
    </source>
</evidence>
<comment type="caution">
    <text evidence="2">The sequence shown here is derived from an EMBL/GenBank/DDBJ whole genome shotgun (WGS) entry which is preliminary data.</text>
</comment>
<dbReference type="GO" id="GO:0016740">
    <property type="term" value="F:transferase activity"/>
    <property type="evidence" value="ECO:0007669"/>
    <property type="project" value="UniProtKB-KW"/>
</dbReference>
<sequence length="471" mass="54923">MDNLKELREINDIEIYLNKIQEIKDECYIFFVVKDTPGNCMPTDILNKIHDLGFISFSNELWRMYIGVRQSGHIIIDYVAGECEEPLNRKIQSKESTNIIELYSESWRNGNKCGVRINGIECSLNKRGINLVIYDDKCESVIDAIRFDSHDKNFIFERKPEVELLSNKIRWLSEKHHYDVCVTGVWYGANYGSILNGYSTYKILSSMGKSVLMLHKTKSPVHDAELRLDNHNVKFYNTYYPKDSISPVFTYEELEILNDYCDCFCSGSDQIWNYNVSFDGNMYLPFVHENRWKISLASSFGSLNDHVPQKEEANVKKYFERFDAISVREEFDKQLLWNKYGVDSTVVIDPVFCLDKKEYTELIRDSQFSEENFILAYILDPSNEKLEFLKQAGHCLNKQIITICDGAFDVINSSWSRYEKVNEFPNIRKRTEVVDFLKAFSTADFVITDSFHGTAFSLIFKKRFISICNAK</sequence>
<protein>
    <submittedName>
        <fullName evidence="2">Polysaccharide pyruvyl transferase family protein</fullName>
    </submittedName>
</protein>
<reference evidence="2" key="2">
    <citation type="submission" date="2021-04" db="EMBL/GenBank/DDBJ databases">
        <authorList>
            <person name="Gilroy R."/>
        </authorList>
    </citation>
    <scope>NUCLEOTIDE SEQUENCE</scope>
    <source>
        <strain evidence="2">USAMLcec3-2134</strain>
    </source>
</reference>